<evidence type="ECO:0000256" key="1">
    <source>
        <dbReference type="SAM" id="Phobius"/>
    </source>
</evidence>
<evidence type="ECO:0000313" key="3">
    <source>
        <dbReference type="EMBL" id="MBA2226808.1"/>
    </source>
</evidence>
<keyword evidence="1" id="KW-1133">Transmembrane helix</keyword>
<dbReference type="RefSeq" id="WP_194538250.1">
    <property type="nucleotide sequence ID" value="NZ_JACEFB010000008.1"/>
</dbReference>
<dbReference type="InterPro" id="IPR006976">
    <property type="entry name" value="VanZ-like"/>
</dbReference>
<dbReference type="Pfam" id="PF04892">
    <property type="entry name" value="VanZ"/>
    <property type="match status" value="1"/>
</dbReference>
<name>A0A7V9AC94_9BACT</name>
<dbReference type="AlphaFoldDB" id="A0A7V9AC94"/>
<accession>A0A7V9AC94</accession>
<feature type="domain" description="VanZ-like" evidence="2">
    <location>
        <begin position="43"/>
        <end position="117"/>
    </location>
</feature>
<comment type="caution">
    <text evidence="3">The sequence shown here is derived from an EMBL/GenBank/DDBJ whole genome shotgun (WGS) entry which is preliminary data.</text>
</comment>
<dbReference type="NCBIfam" id="NF037970">
    <property type="entry name" value="vanZ_1"/>
    <property type="match status" value="1"/>
</dbReference>
<evidence type="ECO:0000313" key="4">
    <source>
        <dbReference type="Proteomes" id="UP000542342"/>
    </source>
</evidence>
<keyword evidence="1" id="KW-0472">Membrane</keyword>
<dbReference type="Proteomes" id="UP000542342">
    <property type="component" value="Unassembled WGS sequence"/>
</dbReference>
<gene>
    <name evidence="3" type="primary">vanZ</name>
    <name evidence="3" type="ORF">H0921_11615</name>
</gene>
<dbReference type="EMBL" id="JACEFB010000008">
    <property type="protein sequence ID" value="MBA2226808.1"/>
    <property type="molecule type" value="Genomic_DNA"/>
</dbReference>
<protein>
    <submittedName>
        <fullName evidence="3">VanZ family protein</fullName>
    </submittedName>
</protein>
<feature type="transmembrane region" description="Helical" evidence="1">
    <location>
        <begin position="43"/>
        <end position="61"/>
    </location>
</feature>
<keyword evidence="1" id="KW-0812">Transmembrane</keyword>
<reference evidence="3 4" key="1">
    <citation type="submission" date="2020-07" db="EMBL/GenBank/DDBJ databases">
        <title>Thermogemmata thermophila gen. nov., sp. nov., a novel moderate thermophilic planctomycete from a Kamchatka hot spring.</title>
        <authorList>
            <person name="Elcheninov A.G."/>
            <person name="Podosokorskaya O.A."/>
            <person name="Kovaleva O.L."/>
            <person name="Novikov A."/>
            <person name="Bonch-Osmolovskaya E.A."/>
            <person name="Toshchakov S.V."/>
            <person name="Kublanov I.V."/>
        </authorList>
    </citation>
    <scope>NUCLEOTIDE SEQUENCE [LARGE SCALE GENOMIC DNA]</scope>
    <source>
        <strain evidence="3 4">2918</strain>
    </source>
</reference>
<organism evidence="3 4">
    <name type="scientific">Thermogemmata fonticola</name>
    <dbReference type="NCBI Taxonomy" id="2755323"/>
    <lineage>
        <taxon>Bacteria</taxon>
        <taxon>Pseudomonadati</taxon>
        <taxon>Planctomycetota</taxon>
        <taxon>Planctomycetia</taxon>
        <taxon>Gemmatales</taxon>
        <taxon>Gemmataceae</taxon>
        <taxon>Thermogemmata</taxon>
    </lineage>
</organism>
<sequence>MPMRLRPWLCAGFVALLIVWTWKLVEPNPVPAALEQELPADWRFWLSKAVHFGMYFILFLLGTGGLRSRWRWGVAGLLLLHAGLTELIQTWVPNRHGSLRDVLIDGGGVAAGLFLSEWCRRTRQGCRGTALSET</sequence>
<keyword evidence="4" id="KW-1185">Reference proteome</keyword>
<proteinExistence type="predicted"/>
<evidence type="ECO:0000259" key="2">
    <source>
        <dbReference type="Pfam" id="PF04892"/>
    </source>
</evidence>